<dbReference type="OrthoDB" id="1658288at2759"/>
<dbReference type="Gene3D" id="1.25.40.10">
    <property type="entry name" value="Tetratricopeptide repeat domain"/>
    <property type="match status" value="1"/>
</dbReference>
<dbReference type="EMBL" id="JAACFV010000088">
    <property type="protein sequence ID" value="KAF7506374.1"/>
    <property type="molecule type" value="Genomic_DNA"/>
</dbReference>
<evidence type="ECO:0000313" key="1">
    <source>
        <dbReference type="EMBL" id="KAF7506374.1"/>
    </source>
</evidence>
<protein>
    <recommendedName>
        <fullName evidence="3">MalT-like TPR region domain-containing protein</fullName>
    </recommendedName>
</protein>
<dbReference type="InterPro" id="IPR011990">
    <property type="entry name" value="TPR-like_helical_dom_sf"/>
</dbReference>
<evidence type="ECO:0008006" key="3">
    <source>
        <dbReference type="Google" id="ProtNLM"/>
    </source>
</evidence>
<dbReference type="PROSITE" id="PS50293">
    <property type="entry name" value="TPR_REGION"/>
    <property type="match status" value="1"/>
</dbReference>
<sequence length="113" mass="12707">MLRQSGANLQSCCLPKFAPDHHKLCLYLAVASFVEQPGMPQLTNATLTYNSAWTIYGTLESHAKTYMNEFRSIVYMGTSRNTVHRLGNLYTDQGKLAEAEAMYNRALQGSERL</sequence>
<evidence type="ECO:0000313" key="2">
    <source>
        <dbReference type="Proteomes" id="UP000606974"/>
    </source>
</evidence>
<organism evidence="1 2">
    <name type="scientific">Endocarpon pusillum</name>
    <dbReference type="NCBI Taxonomy" id="364733"/>
    <lineage>
        <taxon>Eukaryota</taxon>
        <taxon>Fungi</taxon>
        <taxon>Dikarya</taxon>
        <taxon>Ascomycota</taxon>
        <taxon>Pezizomycotina</taxon>
        <taxon>Eurotiomycetes</taxon>
        <taxon>Chaetothyriomycetidae</taxon>
        <taxon>Verrucariales</taxon>
        <taxon>Verrucariaceae</taxon>
        <taxon>Endocarpon</taxon>
    </lineage>
</organism>
<name>A0A8H7AFA2_9EURO</name>
<gene>
    <name evidence="1" type="ORF">GJ744_011840</name>
</gene>
<comment type="caution">
    <text evidence="1">The sequence shown here is derived from an EMBL/GenBank/DDBJ whole genome shotgun (WGS) entry which is preliminary data.</text>
</comment>
<accession>A0A8H7AFA2</accession>
<reference evidence="1" key="1">
    <citation type="submission" date="2020-02" db="EMBL/GenBank/DDBJ databases">
        <authorList>
            <person name="Palmer J.M."/>
        </authorList>
    </citation>
    <scope>NUCLEOTIDE SEQUENCE</scope>
    <source>
        <strain evidence="1">EPUS1.4</strain>
        <tissue evidence="1">Thallus</tissue>
    </source>
</reference>
<dbReference type="AlphaFoldDB" id="A0A8H7AFA2"/>
<keyword evidence="2" id="KW-1185">Reference proteome</keyword>
<proteinExistence type="predicted"/>
<dbReference type="Proteomes" id="UP000606974">
    <property type="component" value="Unassembled WGS sequence"/>
</dbReference>